<dbReference type="InterPro" id="IPR007822">
    <property type="entry name" value="LANC-like"/>
</dbReference>
<dbReference type="SUPFAM" id="SSF158745">
    <property type="entry name" value="LanC-like"/>
    <property type="match status" value="1"/>
</dbReference>
<sequence>MRPERDMAVRRAGNKDRDDPFVPCFSRKAHRFARNLAHETRGGVLTGDVVQAAALGLYLGAVFDKAGFALYGSYRQSGARYCDWIAGFGGSGQEDRQWDAVFAAHPLLQSEMDGLERRLQGAWSEFAQRIDRDLNAVRRHFGLPGDSRINKVDLTRSDPHGGHRTVAQIDFTCGSTIFYKPRESRIDREWFTGPGQSGLFDSVLFADTLALEGYGYQAQLSGQPAPVLDQNTAAASGDLLAVAWLLNASDLHADNIVFDGPRIGVLDLETILTPILRYNADHDGQWREANINTTLFFCTDVTQASAHFRSSAFGHLLGADAAPKQPFFAYTPEGEVRPARLLQHPDPAAYRRPPKALVQRMQAHFVRACRDDRRRRGLMDFLDRAAQAELRFVPRDTAEYYKILLELNLPRHLRDPGSRQSYVRQRLNEAHRFDRKQQGSQTERLVADEFAQIMQGDIPIFRFRADSRDLMLSDGSAIEMFSGSAVGLARQKLLCATDHEINEQAELIAGTFGYRFDLPGRRLRPSCRDPLARLAERIMDEAIQPDDAPARWFSVATAVPPHGNTASFGDPSGFKGALGICRALESYLSCEADAGLAPRLDAFLTRQADGFAFFRADKDQNAGAGVIGLEGLAGDLLAACHLIALAPGRWGGLSGYVDALLDALAKAAPDATELDVISGISGALLGLAGAIGLCPAIADRGGALHAALAERFVALCLAGLDHDPGQGVLPLMGDLGFAHGLSGLLAAASRLGDHPQGARISRQVLTAMHDARARHGGWPDLRFGTATAMNLSWCNGSVGVAQALAKAADARGAGALLAQIWTESQSDALFANGTRFCCGASGVLDLAIETETAHPFAIDPALVQGLERRIVSRCIAGFSNDRFDDSFEPQTANLYYGKAGVLYTALRTRHRALPSLSAL</sequence>
<keyword evidence="3" id="KW-1185">Reference proteome</keyword>
<evidence type="ECO:0000259" key="1">
    <source>
        <dbReference type="Pfam" id="PF13575"/>
    </source>
</evidence>
<dbReference type="Gene3D" id="1.50.10.10">
    <property type="match status" value="1"/>
</dbReference>
<dbReference type="Pfam" id="PF13575">
    <property type="entry name" value="DUF4135"/>
    <property type="match status" value="1"/>
</dbReference>
<feature type="domain" description="Lantibiotic biosynthesis protein dehydration" evidence="1">
    <location>
        <begin position="107"/>
        <end position="463"/>
    </location>
</feature>
<name>A0ABY8QGI2_9RHOB</name>
<dbReference type="InterPro" id="IPR012341">
    <property type="entry name" value="6hp_glycosidase-like_sf"/>
</dbReference>
<reference evidence="2 3" key="1">
    <citation type="submission" date="2023-05" db="EMBL/GenBank/DDBJ databases">
        <title>YMD87, complete Genome.</title>
        <authorList>
            <person name="Zhang J."/>
            <person name="Xu X."/>
        </authorList>
    </citation>
    <scope>NUCLEOTIDE SEQUENCE [LARGE SCALE GENOMIC DNA]</scope>
    <source>
        <strain evidence="2 3">YMD87</strain>
    </source>
</reference>
<dbReference type="InterPro" id="IPR025410">
    <property type="entry name" value="Lant_dehyd"/>
</dbReference>
<accession>A0ABY8QGI2</accession>
<dbReference type="Pfam" id="PF05147">
    <property type="entry name" value="LANC_like"/>
    <property type="match status" value="1"/>
</dbReference>
<dbReference type="EMBL" id="CP124616">
    <property type="protein sequence ID" value="WGW03624.1"/>
    <property type="molecule type" value="Genomic_DNA"/>
</dbReference>
<dbReference type="SMART" id="SM01260">
    <property type="entry name" value="LANC_like"/>
    <property type="match status" value="1"/>
</dbReference>
<gene>
    <name evidence="2" type="ORF">QF118_17155</name>
</gene>
<evidence type="ECO:0000313" key="3">
    <source>
        <dbReference type="Proteomes" id="UP001241605"/>
    </source>
</evidence>
<protein>
    <submittedName>
        <fullName evidence="2">DUF4135 domain-containing protein</fullName>
    </submittedName>
</protein>
<dbReference type="Proteomes" id="UP001241605">
    <property type="component" value="Chromosome"/>
</dbReference>
<dbReference type="RefSeq" id="WP_282300254.1">
    <property type="nucleotide sequence ID" value="NZ_CP124616.1"/>
</dbReference>
<organism evidence="2 3">
    <name type="scientific">Tropicibacter oceani</name>
    <dbReference type="NCBI Taxonomy" id="3058420"/>
    <lineage>
        <taxon>Bacteria</taxon>
        <taxon>Pseudomonadati</taxon>
        <taxon>Pseudomonadota</taxon>
        <taxon>Alphaproteobacteria</taxon>
        <taxon>Rhodobacterales</taxon>
        <taxon>Roseobacteraceae</taxon>
        <taxon>Tropicibacter</taxon>
    </lineage>
</organism>
<proteinExistence type="predicted"/>
<evidence type="ECO:0000313" key="2">
    <source>
        <dbReference type="EMBL" id="WGW03624.1"/>
    </source>
</evidence>
<dbReference type="PRINTS" id="PR01950">
    <property type="entry name" value="LANCSUPER"/>
</dbReference>